<dbReference type="AlphaFoldDB" id="A0AAE3QE79"/>
<feature type="chain" id="PRO_5042069460" description="Lipoprotein" evidence="1">
    <location>
        <begin position="19"/>
        <end position="179"/>
    </location>
</feature>
<dbReference type="Proteomes" id="UP001161580">
    <property type="component" value="Unassembled WGS sequence"/>
</dbReference>
<reference evidence="2" key="1">
    <citation type="submission" date="2022-03" db="EMBL/GenBank/DDBJ databases">
        <title>Fererhizobium litorale gen. nov., sp. nov., isolated from sandy sediments of the Sea of Japan seashore.</title>
        <authorList>
            <person name="Romanenko L."/>
            <person name="Kurilenko V."/>
            <person name="Otstavnykh N."/>
            <person name="Svetashev V."/>
            <person name="Tekutyeva L."/>
            <person name="Isaeva M."/>
            <person name="Mikhailov V."/>
        </authorList>
    </citation>
    <scope>NUCLEOTIDE SEQUENCE</scope>
    <source>
        <strain evidence="2">KMM 9576</strain>
    </source>
</reference>
<name>A0AAE3QE79_9HYPH</name>
<evidence type="ECO:0000256" key="1">
    <source>
        <dbReference type="SAM" id="SignalP"/>
    </source>
</evidence>
<keyword evidence="3" id="KW-1185">Reference proteome</keyword>
<dbReference type="PROSITE" id="PS51257">
    <property type="entry name" value="PROKAR_LIPOPROTEIN"/>
    <property type="match status" value="1"/>
</dbReference>
<organism evidence="2 3">
    <name type="scientific">Ferirhizobium litorale</name>
    <dbReference type="NCBI Taxonomy" id="2927786"/>
    <lineage>
        <taxon>Bacteria</taxon>
        <taxon>Pseudomonadati</taxon>
        <taxon>Pseudomonadota</taxon>
        <taxon>Alphaproteobacteria</taxon>
        <taxon>Hyphomicrobiales</taxon>
        <taxon>Rhizobiaceae</taxon>
        <taxon>Ferirhizobium</taxon>
    </lineage>
</organism>
<protein>
    <recommendedName>
        <fullName evidence="4">Lipoprotein</fullName>
    </recommendedName>
</protein>
<evidence type="ECO:0000313" key="3">
    <source>
        <dbReference type="Proteomes" id="UP001161580"/>
    </source>
</evidence>
<dbReference type="EMBL" id="JALDYZ010000002">
    <property type="protein sequence ID" value="MDI7921558.1"/>
    <property type="molecule type" value="Genomic_DNA"/>
</dbReference>
<evidence type="ECO:0000313" key="2">
    <source>
        <dbReference type="EMBL" id="MDI7921558.1"/>
    </source>
</evidence>
<sequence length="179" mass="18780">MFARVSRFLFSVSMLTIAAGCSTSGGGTSAGTTPGATATAPVVQGACPQVFLRDGTAYHRVYAKGGQDDATKIVYQASLAETTRKCTINQTNLNITVMAQGRLALGPEGKPGRVKLPIRVAVVDNTTTLYSELMQFEVEVPAEGVTQFLFTKDNVAIPGGAGKQSKVFIGFDEGPQATQ</sequence>
<comment type="caution">
    <text evidence="2">The sequence shown here is derived from an EMBL/GenBank/DDBJ whole genome shotgun (WGS) entry which is preliminary data.</text>
</comment>
<keyword evidence="1" id="KW-0732">Signal</keyword>
<evidence type="ECO:0008006" key="4">
    <source>
        <dbReference type="Google" id="ProtNLM"/>
    </source>
</evidence>
<feature type="signal peptide" evidence="1">
    <location>
        <begin position="1"/>
        <end position="18"/>
    </location>
</feature>
<gene>
    <name evidence="2" type="ORF">MRS75_05605</name>
</gene>
<accession>A0AAE3QE79</accession>
<proteinExistence type="predicted"/>